<feature type="compositionally biased region" description="Low complexity" evidence="5">
    <location>
        <begin position="116"/>
        <end position="134"/>
    </location>
</feature>
<feature type="region of interest" description="Disordered" evidence="5">
    <location>
        <begin position="1"/>
        <end position="52"/>
    </location>
</feature>
<dbReference type="PANTHER" id="PTHR28019:SF3">
    <property type="entry name" value="INTEGRAL MEMBRANE PROTEIN (AFU_ORTHOLOGUE AFUA_6G07470)"/>
    <property type="match status" value="1"/>
</dbReference>
<dbReference type="InterPro" id="IPR052413">
    <property type="entry name" value="SUR7_domain"/>
</dbReference>
<evidence type="ECO:0000313" key="7">
    <source>
        <dbReference type="EMBL" id="KJR85931.1"/>
    </source>
</evidence>
<evidence type="ECO:0000256" key="6">
    <source>
        <dbReference type="SAM" id="Phobius"/>
    </source>
</evidence>
<feature type="compositionally biased region" description="Polar residues" evidence="5">
    <location>
        <begin position="403"/>
        <end position="420"/>
    </location>
</feature>
<proteinExistence type="predicted"/>
<keyword evidence="2 6" id="KW-0812">Transmembrane</keyword>
<feature type="compositionally biased region" description="Polar residues" evidence="5">
    <location>
        <begin position="96"/>
        <end position="105"/>
    </location>
</feature>
<dbReference type="InterPro" id="IPR009571">
    <property type="entry name" value="SUR7/Rim9-like_fungi"/>
</dbReference>
<feature type="region of interest" description="Disordered" evidence="5">
    <location>
        <begin position="403"/>
        <end position="429"/>
    </location>
</feature>
<evidence type="ECO:0000256" key="2">
    <source>
        <dbReference type="ARBA" id="ARBA00022692"/>
    </source>
</evidence>
<feature type="compositionally biased region" description="Low complexity" evidence="5">
    <location>
        <begin position="76"/>
        <end position="94"/>
    </location>
</feature>
<dbReference type="KEGG" id="ssck:SPSK_08770"/>
<dbReference type="OrthoDB" id="4480814at2759"/>
<comment type="subcellular location">
    <subcellularLocation>
        <location evidence="1">Membrane</location>
        <topology evidence="1">Multi-pass membrane protein</topology>
    </subcellularLocation>
</comment>
<dbReference type="GO" id="GO:0051285">
    <property type="term" value="C:cell cortex of cell tip"/>
    <property type="evidence" value="ECO:0007669"/>
    <property type="project" value="TreeGrafter"/>
</dbReference>
<feature type="compositionally biased region" description="Low complexity" evidence="5">
    <location>
        <begin position="146"/>
        <end position="174"/>
    </location>
</feature>
<feature type="transmembrane region" description="Helical" evidence="6">
    <location>
        <begin position="546"/>
        <end position="571"/>
    </location>
</feature>
<feature type="compositionally biased region" description="Low complexity" evidence="5">
    <location>
        <begin position="238"/>
        <end position="249"/>
    </location>
</feature>
<feature type="compositionally biased region" description="Low complexity" evidence="5">
    <location>
        <begin position="187"/>
        <end position="200"/>
    </location>
</feature>
<comment type="caution">
    <text evidence="7">The sequence shown here is derived from an EMBL/GenBank/DDBJ whole genome shotgun (WGS) entry which is preliminary data.</text>
</comment>
<keyword evidence="3 6" id="KW-1133">Transmembrane helix</keyword>
<dbReference type="GO" id="GO:0005886">
    <property type="term" value="C:plasma membrane"/>
    <property type="evidence" value="ECO:0007669"/>
    <property type="project" value="InterPro"/>
</dbReference>
<dbReference type="Proteomes" id="UP000033710">
    <property type="component" value="Unassembled WGS sequence"/>
</dbReference>
<evidence type="ECO:0000256" key="5">
    <source>
        <dbReference type="SAM" id="MobiDB-lite"/>
    </source>
</evidence>
<evidence type="ECO:0000256" key="1">
    <source>
        <dbReference type="ARBA" id="ARBA00004141"/>
    </source>
</evidence>
<evidence type="ECO:0000256" key="3">
    <source>
        <dbReference type="ARBA" id="ARBA00022989"/>
    </source>
</evidence>
<feature type="compositionally biased region" description="Basic residues" evidence="5">
    <location>
        <begin position="279"/>
        <end position="288"/>
    </location>
</feature>
<dbReference type="Pfam" id="PF06687">
    <property type="entry name" value="SUR7"/>
    <property type="match status" value="1"/>
</dbReference>
<feature type="compositionally biased region" description="Pro residues" evidence="5">
    <location>
        <begin position="201"/>
        <end position="210"/>
    </location>
</feature>
<feature type="transmembrane region" description="Helical" evidence="6">
    <location>
        <begin position="513"/>
        <end position="534"/>
    </location>
</feature>
<feature type="region of interest" description="Disordered" evidence="5">
    <location>
        <begin position="146"/>
        <end position="288"/>
    </location>
</feature>
<feature type="compositionally biased region" description="Basic residues" evidence="5">
    <location>
        <begin position="38"/>
        <end position="50"/>
    </location>
</feature>
<dbReference type="RefSeq" id="XP_016588607.1">
    <property type="nucleotide sequence ID" value="XM_016735358.1"/>
</dbReference>
<dbReference type="PROSITE" id="PS01346">
    <property type="entry name" value="CLAUDIN"/>
    <property type="match status" value="1"/>
</dbReference>
<feature type="transmembrane region" description="Helical" evidence="6">
    <location>
        <begin position="591"/>
        <end position="611"/>
    </location>
</feature>
<dbReference type="InterPro" id="IPR017974">
    <property type="entry name" value="Claudin_CS"/>
</dbReference>
<dbReference type="GO" id="GO:0031505">
    <property type="term" value="P:fungal-type cell wall organization"/>
    <property type="evidence" value="ECO:0007669"/>
    <property type="project" value="TreeGrafter"/>
</dbReference>
<reference evidence="7 8" key="1">
    <citation type="journal article" date="2014" name="BMC Genomics">
        <title>Comparative genomics of the major fungal agents of human and animal Sporotrichosis: Sporothrix schenckii and Sporothrix brasiliensis.</title>
        <authorList>
            <person name="Teixeira M.M."/>
            <person name="de Almeida L.G."/>
            <person name="Kubitschek-Barreira P."/>
            <person name="Alves F.L."/>
            <person name="Kioshima E.S."/>
            <person name="Abadio A.K."/>
            <person name="Fernandes L."/>
            <person name="Derengowski L.S."/>
            <person name="Ferreira K.S."/>
            <person name="Souza R.C."/>
            <person name="Ruiz J.C."/>
            <person name="de Andrade N.C."/>
            <person name="Paes H.C."/>
            <person name="Nicola A.M."/>
            <person name="Albuquerque P."/>
            <person name="Gerber A.L."/>
            <person name="Martins V.P."/>
            <person name="Peconick L.D."/>
            <person name="Neto A.V."/>
            <person name="Chaucanez C.B."/>
            <person name="Silva P.A."/>
            <person name="Cunha O.L."/>
            <person name="de Oliveira F.F."/>
            <person name="dos Santos T.C."/>
            <person name="Barros A.L."/>
            <person name="Soares M.A."/>
            <person name="de Oliveira L.M."/>
            <person name="Marini M.M."/>
            <person name="Villalobos-Duno H."/>
            <person name="Cunha M.M."/>
            <person name="de Hoog S."/>
            <person name="da Silveira J.F."/>
            <person name="Henrissat B."/>
            <person name="Nino-Vega G.A."/>
            <person name="Cisalpino P.S."/>
            <person name="Mora-Montes H.M."/>
            <person name="Almeida S.R."/>
            <person name="Stajich J.E."/>
            <person name="Lopes-Bezerra L.M."/>
            <person name="Vasconcelos A.T."/>
            <person name="Felipe M.S."/>
        </authorList>
    </citation>
    <scope>NUCLEOTIDE SEQUENCE [LARGE SCALE GENOMIC DNA]</scope>
    <source>
        <strain evidence="7 8">1099-18</strain>
    </source>
</reference>
<dbReference type="PANTHER" id="PTHR28019">
    <property type="entry name" value="CELL MEMBRANE PROTEIN YLR413W-RELATED"/>
    <property type="match status" value="1"/>
</dbReference>
<evidence type="ECO:0008006" key="9">
    <source>
        <dbReference type="Google" id="ProtNLM"/>
    </source>
</evidence>
<feature type="region of interest" description="Disordered" evidence="5">
    <location>
        <begin position="70"/>
        <end position="134"/>
    </location>
</feature>
<sequence>MLGDRSCADPPTGGHALRHATGLQSLPSQLNGQEQHSNHRHHHRDHHQHQPRSAFLDKADSLLLARSQAPTFSTPRTAGATQANQARQAAPPATSFGLTSPSSRIYEQPPPRRSRPSPAFAPRHLPAVSSSPTFVSVSPVIRQVSSQSESSVSSESSHDSSPPSHSRTQHAAASPPLPFLPPRSRLRPQSAVNSSADPLASFPPPAPPKPAHYSVHNHRRPPFSPLPPPQDKDKDITSRSTSPPSYTSRLASFARTFSPPLPPRPLKKAVGSSSSLSSHRQHNQHPRTAKMVSCGRVVCVALPFVLAVISIAALLVAALAGVADKNLYMFEVNTTALSVSPADAVNILSSRAVSNGAALDTRAAAVPIVAAPLARAAAPAPVGFHDSSVARASVGFHDPSLLTDSGKSDANSATSGTTDGASEKATTGGVPSGNITAADLALGNLYDIGLWNYCVKEQNGTRTCSKPEFNWAEKTLNNSENSVTTLISSTGTDLKIPKDITNAIKVFGTLAKWTQVVFIIAFGALALEIIFGLFTACSRGVACVTFLIASITVIAVVGAAGLATAMSIVVVAAIKAEANKYGVDASANYRFLIAVWISAAAAIAASFFWMFTVCCCSPESRRDRYPRHLDDKSIPPSSAYQPLNDPSNGGMYNNANAYAPQYGAPRAGNRSDLAYEPYSHSRV</sequence>
<keyword evidence="4 6" id="KW-0472">Membrane</keyword>
<dbReference type="EMBL" id="AXCR01000007">
    <property type="protein sequence ID" value="KJR85931.1"/>
    <property type="molecule type" value="Genomic_DNA"/>
</dbReference>
<name>A0A0F2MCR1_SPOSC</name>
<gene>
    <name evidence="7" type="ORF">SPSK_08770</name>
</gene>
<organism evidence="7 8">
    <name type="scientific">Sporothrix schenckii 1099-18</name>
    <dbReference type="NCBI Taxonomy" id="1397361"/>
    <lineage>
        <taxon>Eukaryota</taxon>
        <taxon>Fungi</taxon>
        <taxon>Dikarya</taxon>
        <taxon>Ascomycota</taxon>
        <taxon>Pezizomycotina</taxon>
        <taxon>Sordariomycetes</taxon>
        <taxon>Sordariomycetidae</taxon>
        <taxon>Ophiostomatales</taxon>
        <taxon>Ophiostomataceae</taxon>
        <taxon>Sporothrix</taxon>
    </lineage>
</organism>
<evidence type="ECO:0000313" key="8">
    <source>
        <dbReference type="Proteomes" id="UP000033710"/>
    </source>
</evidence>
<protein>
    <recommendedName>
        <fullName evidence="9">Integral membrane protein</fullName>
    </recommendedName>
</protein>
<accession>A0A0F2MCR1</accession>
<dbReference type="GeneID" id="27670635"/>
<reference evidence="7 8" key="2">
    <citation type="journal article" date="2015" name="Eukaryot. Cell">
        <title>Asexual propagation of a virulent clone complex in a human and feline outbreak of sporotrichosis.</title>
        <authorList>
            <person name="Teixeira Mde M."/>
            <person name="Rodrigues A.M."/>
            <person name="Tsui C.K."/>
            <person name="de Almeida L.G."/>
            <person name="Van Diepeningen A.D."/>
            <person name="van den Ende B.G."/>
            <person name="Fernandes G.F."/>
            <person name="Kano R."/>
            <person name="Hamelin R.C."/>
            <person name="Lopes-Bezerra L.M."/>
            <person name="Vasconcelos A.T."/>
            <person name="de Hoog S."/>
            <person name="de Camargo Z.P."/>
            <person name="Felipe M.S."/>
        </authorList>
    </citation>
    <scope>NUCLEOTIDE SEQUENCE [LARGE SCALE GENOMIC DNA]</scope>
    <source>
        <strain evidence="7 8">1099-18</strain>
    </source>
</reference>
<feature type="transmembrane region" description="Helical" evidence="6">
    <location>
        <begin position="300"/>
        <end position="323"/>
    </location>
</feature>
<dbReference type="AlphaFoldDB" id="A0A0F2MCR1"/>
<dbReference type="VEuPathDB" id="FungiDB:SPSK_08770"/>
<evidence type="ECO:0000256" key="4">
    <source>
        <dbReference type="ARBA" id="ARBA00023136"/>
    </source>
</evidence>
<feature type="compositionally biased region" description="Polar residues" evidence="5">
    <location>
        <begin position="22"/>
        <end position="34"/>
    </location>
</feature>